<dbReference type="Proteomes" id="UP000653358">
    <property type="component" value="Unassembled WGS sequence"/>
</dbReference>
<evidence type="ECO:0000313" key="1">
    <source>
        <dbReference type="EMBL" id="MBC3798543.1"/>
    </source>
</evidence>
<name>A0ABR6WPX7_9FIRM</name>
<accession>A0ABR6WPX7</accession>
<gene>
    <name evidence="1" type="ORF">GH807_16075</name>
</gene>
<organism evidence="1 2">
    <name type="scientific">Acetobacterium tundrae</name>
    <dbReference type="NCBI Taxonomy" id="132932"/>
    <lineage>
        <taxon>Bacteria</taxon>
        <taxon>Bacillati</taxon>
        <taxon>Bacillota</taxon>
        <taxon>Clostridia</taxon>
        <taxon>Eubacteriales</taxon>
        <taxon>Eubacteriaceae</taxon>
        <taxon>Acetobacterium</taxon>
    </lineage>
</organism>
<proteinExistence type="predicted"/>
<dbReference type="RefSeq" id="WP_148605885.1">
    <property type="nucleotide sequence ID" value="NZ_RXYB01000027.1"/>
</dbReference>
<evidence type="ECO:0000313" key="2">
    <source>
        <dbReference type="Proteomes" id="UP000653358"/>
    </source>
</evidence>
<keyword evidence="2" id="KW-1185">Reference proteome</keyword>
<comment type="caution">
    <text evidence="1">The sequence shown here is derived from an EMBL/GenBank/DDBJ whole genome shotgun (WGS) entry which is preliminary data.</text>
</comment>
<sequence>MKKLIIKKERNLLLYSHVINDYPLLEKRLQKHTTIDEQILKKENATDEELNIYRMRNDIVTQAKNEWQIDTDRNASDVFRLRISNTWIVF</sequence>
<reference evidence="1 2" key="1">
    <citation type="journal article" date="2020" name="mSystems">
        <title>Defining Genomic and Predicted Metabolic Features of the Acetobacterium Genus.</title>
        <authorList>
            <person name="Ross D.E."/>
            <person name="Marshall C.W."/>
            <person name="Gulliver D."/>
            <person name="May H.D."/>
            <person name="Norman R.S."/>
        </authorList>
    </citation>
    <scope>NUCLEOTIDE SEQUENCE [LARGE SCALE GENOMIC DNA]</scope>
    <source>
        <strain evidence="1 2">DSM 9173</strain>
    </source>
</reference>
<protein>
    <submittedName>
        <fullName evidence="1">Uncharacterized protein</fullName>
    </submittedName>
</protein>
<dbReference type="EMBL" id="WJBB01000034">
    <property type="protein sequence ID" value="MBC3798543.1"/>
    <property type="molecule type" value="Genomic_DNA"/>
</dbReference>